<evidence type="ECO:0000259" key="11">
    <source>
        <dbReference type="Pfam" id="PF06155"/>
    </source>
</evidence>
<keyword evidence="5" id="KW-0124">Carnitine biosynthesis</keyword>
<comment type="cofactor">
    <cofactor evidence="1">
        <name>Fe(2+)</name>
        <dbReference type="ChEBI" id="CHEBI:29033"/>
    </cofactor>
</comment>
<evidence type="ECO:0000256" key="3">
    <source>
        <dbReference type="ARBA" id="ARBA00008654"/>
    </source>
</evidence>
<dbReference type="FunFam" id="3.60.130.10:FF:000001">
    <property type="entry name" value="Trimethyllysine dioxygenase, mitochondrial"/>
    <property type="match status" value="1"/>
</dbReference>
<evidence type="ECO:0000313" key="13">
    <source>
        <dbReference type="Proteomes" id="UP000245609"/>
    </source>
</evidence>
<dbReference type="PANTHER" id="PTHR10696">
    <property type="entry name" value="GAMMA-BUTYROBETAINE HYDROXYLASE-RELATED"/>
    <property type="match status" value="1"/>
</dbReference>
<sequence length="516" mass="58660">MASRFSVRAVTKKLPLSYNFVSGLNISSVCNHVQSRAFHRSFKYPALANYQHLALFASEKCFSRSYTSTVAFDPLSLEYGPNKEATVKVALQPYSLVISKSNKNTSGSGETYEFPYSFLRDSCRCSSCVHSTNYQKLFSSARVPPKIKPVSVKLEHGIDNRVELVVEWKGLGLHEDKTSIEKIESRFGTIESNPSSASSAPSSSPSADANNHVSRFNVDWLVSNSPLPNKTETQAVRPYNTGPRTLWDGEMYSKVFEKVDYSEFMETKSGYERVLKTLGEYGLAFLKNIPNEKSYSEKLISKFGPIMHTFYGKSWDVISKKQSENIAYTDLYLGLHMDLCYFSTPPGIQMLSCLENTTLGGESIFVDSFKAANIMKKVFPKETEILTKVDVPFHYDHYPFTFMYNRHKTISFDKNNEVSKVFYAPMFQAPLKFSSSEECNSFLDAFSKFEDIIYNNKLFFETKLENGTAVLFHNTRVLHSRRSFDSSSGNRHFLGAYLAIDDFNNQLRLLYHSPNK</sequence>
<dbReference type="EMBL" id="MBFS01001147">
    <property type="protein sequence ID" value="PVV01361.1"/>
    <property type="molecule type" value="Genomic_DNA"/>
</dbReference>
<evidence type="ECO:0000256" key="1">
    <source>
        <dbReference type="ARBA" id="ARBA00001954"/>
    </source>
</evidence>
<keyword evidence="8" id="KW-0408">Iron</keyword>
<evidence type="ECO:0000256" key="9">
    <source>
        <dbReference type="SAM" id="MobiDB-lite"/>
    </source>
</evidence>
<comment type="cofactor">
    <cofactor evidence="2">
        <name>L-ascorbate</name>
        <dbReference type="ChEBI" id="CHEBI:38290"/>
    </cofactor>
</comment>
<keyword evidence="4" id="KW-0479">Metal-binding</keyword>
<dbReference type="GO" id="GO:0045329">
    <property type="term" value="P:carnitine biosynthetic process"/>
    <property type="evidence" value="ECO:0007669"/>
    <property type="project" value="UniProtKB-KW"/>
</dbReference>
<feature type="domain" description="Gamma-butyrobetaine hydroxylase-like N-terminal" evidence="11">
    <location>
        <begin position="109"/>
        <end position="153"/>
    </location>
</feature>
<keyword evidence="13" id="KW-1185">Reference proteome</keyword>
<evidence type="ECO:0000256" key="7">
    <source>
        <dbReference type="ARBA" id="ARBA00023002"/>
    </source>
</evidence>
<comment type="similarity">
    <text evidence="3">Belongs to the gamma-BBH/TMLD family.</text>
</comment>
<feature type="compositionally biased region" description="Low complexity" evidence="9">
    <location>
        <begin position="192"/>
        <end position="209"/>
    </location>
</feature>
<dbReference type="GO" id="GO:0005739">
    <property type="term" value="C:mitochondrion"/>
    <property type="evidence" value="ECO:0007669"/>
    <property type="project" value="TreeGrafter"/>
</dbReference>
<evidence type="ECO:0000259" key="10">
    <source>
        <dbReference type="Pfam" id="PF02668"/>
    </source>
</evidence>
<keyword evidence="7" id="KW-0560">Oxidoreductase</keyword>
<comment type="caution">
    <text evidence="12">The sequence shown here is derived from an EMBL/GenBank/DDBJ whole genome shotgun (WGS) entry which is preliminary data.</text>
</comment>
<dbReference type="GO" id="GO:0016706">
    <property type="term" value="F:2-oxoglutarate-dependent dioxygenase activity"/>
    <property type="evidence" value="ECO:0007669"/>
    <property type="project" value="UniProtKB-ARBA"/>
</dbReference>
<proteinExistence type="inferred from homology"/>
<evidence type="ECO:0000256" key="4">
    <source>
        <dbReference type="ARBA" id="ARBA00022723"/>
    </source>
</evidence>
<dbReference type="Gene3D" id="3.60.130.10">
    <property type="entry name" value="Clavaminate synthase-like"/>
    <property type="match status" value="1"/>
</dbReference>
<evidence type="ECO:0008006" key="14">
    <source>
        <dbReference type="Google" id="ProtNLM"/>
    </source>
</evidence>
<dbReference type="Pfam" id="PF06155">
    <property type="entry name" value="GBBH-like_N"/>
    <property type="match status" value="1"/>
</dbReference>
<dbReference type="Gene3D" id="3.30.2020.30">
    <property type="match status" value="1"/>
</dbReference>
<evidence type="ECO:0000313" key="12">
    <source>
        <dbReference type="EMBL" id="PVV01361.1"/>
    </source>
</evidence>
<reference evidence="12 13" key="1">
    <citation type="journal article" date="2018" name="MBio">
        <title>Comparative Genomics Reveals the Core Gene Toolbox for the Fungus-Insect Symbiosis.</title>
        <authorList>
            <person name="Wang Y."/>
            <person name="Stata M."/>
            <person name="Wang W."/>
            <person name="Stajich J.E."/>
            <person name="White M.M."/>
            <person name="Moncalvo J.M."/>
        </authorList>
    </citation>
    <scope>NUCLEOTIDE SEQUENCE [LARGE SCALE GENOMIC DNA]</scope>
    <source>
        <strain evidence="12 13">SC-DP-2</strain>
    </source>
</reference>
<feature type="domain" description="TauD/TfdA-like" evidence="10">
    <location>
        <begin position="258"/>
        <end position="497"/>
    </location>
</feature>
<organism evidence="12 13">
    <name type="scientific">Smittium megazygosporum</name>
    <dbReference type="NCBI Taxonomy" id="133381"/>
    <lineage>
        <taxon>Eukaryota</taxon>
        <taxon>Fungi</taxon>
        <taxon>Fungi incertae sedis</taxon>
        <taxon>Zoopagomycota</taxon>
        <taxon>Kickxellomycotina</taxon>
        <taxon>Harpellomycetes</taxon>
        <taxon>Harpellales</taxon>
        <taxon>Legeriomycetaceae</taxon>
        <taxon>Smittium</taxon>
    </lineage>
</organism>
<dbReference type="GO" id="GO:0046872">
    <property type="term" value="F:metal ion binding"/>
    <property type="evidence" value="ECO:0007669"/>
    <property type="project" value="UniProtKB-KW"/>
</dbReference>
<dbReference type="OrthoDB" id="406634at2759"/>
<dbReference type="Proteomes" id="UP000245609">
    <property type="component" value="Unassembled WGS sequence"/>
</dbReference>
<dbReference type="PANTHER" id="PTHR10696:SF25">
    <property type="entry name" value="OXIDOREDUCTASE AIM17-RELATED"/>
    <property type="match status" value="1"/>
</dbReference>
<dbReference type="Pfam" id="PF02668">
    <property type="entry name" value="TauD"/>
    <property type="match status" value="1"/>
</dbReference>
<evidence type="ECO:0000256" key="2">
    <source>
        <dbReference type="ARBA" id="ARBA00001961"/>
    </source>
</evidence>
<gene>
    <name evidence="12" type="ORF">BB560_004221</name>
</gene>
<dbReference type="InterPro" id="IPR042098">
    <property type="entry name" value="TauD-like_sf"/>
</dbReference>
<dbReference type="SUPFAM" id="SSF51197">
    <property type="entry name" value="Clavaminate synthase-like"/>
    <property type="match status" value="1"/>
</dbReference>
<feature type="region of interest" description="Disordered" evidence="9">
    <location>
        <begin position="190"/>
        <end position="209"/>
    </location>
</feature>
<keyword evidence="6" id="KW-0223">Dioxygenase</keyword>
<dbReference type="InterPro" id="IPR010376">
    <property type="entry name" value="GBBH-like_N"/>
</dbReference>
<dbReference type="InterPro" id="IPR003819">
    <property type="entry name" value="TauD/TfdA-like"/>
</dbReference>
<evidence type="ECO:0000256" key="5">
    <source>
        <dbReference type="ARBA" id="ARBA00022873"/>
    </source>
</evidence>
<accession>A0A2T9Z9V0</accession>
<protein>
    <recommendedName>
        <fullName evidence="14">TauD/TfdA-like domain-containing protein</fullName>
    </recommendedName>
</protein>
<dbReference type="STRING" id="133381.A0A2T9Z9V0"/>
<evidence type="ECO:0000256" key="6">
    <source>
        <dbReference type="ARBA" id="ARBA00022964"/>
    </source>
</evidence>
<dbReference type="InterPro" id="IPR050411">
    <property type="entry name" value="AlphaKG_dependent_hydroxylases"/>
</dbReference>
<name>A0A2T9Z9V0_9FUNG</name>
<dbReference type="InterPro" id="IPR038492">
    <property type="entry name" value="GBBH-like_N_sf"/>
</dbReference>
<evidence type="ECO:0000256" key="8">
    <source>
        <dbReference type="ARBA" id="ARBA00023004"/>
    </source>
</evidence>
<dbReference type="AlphaFoldDB" id="A0A2T9Z9V0"/>